<evidence type="ECO:0000256" key="1">
    <source>
        <dbReference type="SAM" id="MobiDB-lite"/>
    </source>
</evidence>
<organism evidence="3 4">
    <name type="scientific">Maricaulis maris</name>
    <dbReference type="NCBI Taxonomy" id="74318"/>
    <lineage>
        <taxon>Bacteria</taxon>
        <taxon>Pseudomonadati</taxon>
        <taxon>Pseudomonadota</taxon>
        <taxon>Alphaproteobacteria</taxon>
        <taxon>Maricaulales</taxon>
        <taxon>Maricaulaceae</taxon>
        <taxon>Maricaulis</taxon>
    </lineage>
</organism>
<feature type="chain" id="PRO_5019766683" description="Lipoprotein" evidence="2">
    <location>
        <begin position="22"/>
        <end position="344"/>
    </location>
</feature>
<gene>
    <name evidence="3" type="ORF">C7435_0398</name>
</gene>
<protein>
    <recommendedName>
        <fullName evidence="5">Lipoprotein</fullName>
    </recommendedName>
</protein>
<proteinExistence type="predicted"/>
<feature type="signal peptide" evidence="2">
    <location>
        <begin position="1"/>
        <end position="21"/>
    </location>
</feature>
<evidence type="ECO:0008006" key="5">
    <source>
        <dbReference type="Google" id="ProtNLM"/>
    </source>
</evidence>
<evidence type="ECO:0000313" key="4">
    <source>
        <dbReference type="Proteomes" id="UP000273675"/>
    </source>
</evidence>
<comment type="caution">
    <text evidence="3">The sequence shown here is derived from an EMBL/GenBank/DDBJ whole genome shotgun (WGS) entry which is preliminary data.</text>
</comment>
<dbReference type="AlphaFoldDB" id="A0A495DM00"/>
<sequence>MQVSRIIASMAALALSGLAGCNTLTPPPPPAPLNGASYCLAVSGPVDAANPSAGYAFSVRARDFSDPEAALADDLDCQLSEVLARQTLYNQRYLAIAGEQRAINFGSIGSALLGAGFAAFDAHDDNVSAAALSLGGLTVLRNGLNQSELMDAYADGASAMGCYAAPGQQVYRGLRLDHDTELEAYINDLSGLVGQGHGRLENQAAAPDSDEAKSALRQAMATASTVITDLRASRAALNRFPGALGRSWRDADDATLVRLRNQAPNIASLVEAAQALANPTGSGGGSSSGAAPPPNAVSAPSNRTAAIIQREISDMISQARTFLDQTRYPAALARLGQCQALASG</sequence>
<dbReference type="EMBL" id="RBIM01000001">
    <property type="protein sequence ID" value="RKR03955.1"/>
    <property type="molecule type" value="Genomic_DNA"/>
</dbReference>
<evidence type="ECO:0000256" key="2">
    <source>
        <dbReference type="SAM" id="SignalP"/>
    </source>
</evidence>
<keyword evidence="2" id="KW-0732">Signal</keyword>
<dbReference type="Proteomes" id="UP000273675">
    <property type="component" value="Unassembled WGS sequence"/>
</dbReference>
<dbReference type="PROSITE" id="PS51257">
    <property type="entry name" value="PROKAR_LIPOPROTEIN"/>
    <property type="match status" value="1"/>
</dbReference>
<name>A0A495DM00_9PROT</name>
<evidence type="ECO:0000313" key="3">
    <source>
        <dbReference type="EMBL" id="RKR03955.1"/>
    </source>
</evidence>
<reference evidence="3 4" key="1">
    <citation type="submission" date="2018-10" db="EMBL/GenBank/DDBJ databases">
        <title>Genomic Encyclopedia of Type Strains, Phase IV (KMG-IV): sequencing the most valuable type-strain genomes for metagenomic binning, comparative biology and taxonomic classification.</title>
        <authorList>
            <person name="Goeker M."/>
        </authorList>
    </citation>
    <scope>NUCLEOTIDE SEQUENCE [LARGE SCALE GENOMIC DNA]</scope>
    <source>
        <strain evidence="3 4">DSM 4734</strain>
    </source>
</reference>
<feature type="region of interest" description="Disordered" evidence="1">
    <location>
        <begin position="278"/>
        <end position="302"/>
    </location>
</feature>
<accession>A0A495DM00</accession>
<dbReference type="RefSeq" id="WP_147422605.1">
    <property type="nucleotide sequence ID" value="NZ_RBIM01000001.1"/>
</dbReference>